<organism evidence="1 2">
    <name type="scientific">Penicillium flavigenum</name>
    <dbReference type="NCBI Taxonomy" id="254877"/>
    <lineage>
        <taxon>Eukaryota</taxon>
        <taxon>Fungi</taxon>
        <taxon>Dikarya</taxon>
        <taxon>Ascomycota</taxon>
        <taxon>Pezizomycotina</taxon>
        <taxon>Eurotiomycetes</taxon>
        <taxon>Eurotiomycetidae</taxon>
        <taxon>Eurotiales</taxon>
        <taxon>Aspergillaceae</taxon>
        <taxon>Penicillium</taxon>
    </lineage>
</organism>
<accession>A0A1V6SAX0</accession>
<sequence length="12" mass="1510">MELRLYSLTVER</sequence>
<name>A0A1V6SAX0_9EURO</name>
<dbReference type="EMBL" id="MLQL01000078">
    <property type="protein sequence ID" value="OQE11195.1"/>
    <property type="molecule type" value="Genomic_DNA"/>
</dbReference>
<evidence type="ECO:0000313" key="1">
    <source>
        <dbReference type="EMBL" id="OQE11195.1"/>
    </source>
</evidence>
<comment type="caution">
    <text evidence="1">The sequence shown here is derived from an EMBL/GenBank/DDBJ whole genome shotgun (WGS) entry which is preliminary data.</text>
</comment>
<evidence type="ECO:0000313" key="2">
    <source>
        <dbReference type="Proteomes" id="UP000191342"/>
    </source>
</evidence>
<dbReference type="Proteomes" id="UP000191342">
    <property type="component" value="Unassembled WGS sequence"/>
</dbReference>
<reference evidence="2" key="1">
    <citation type="journal article" date="2017" name="Nat. Microbiol.">
        <title>Global analysis of biosynthetic gene clusters reveals vast potential of secondary metabolite production in Penicillium species.</title>
        <authorList>
            <person name="Nielsen J.C."/>
            <person name="Grijseels S."/>
            <person name="Prigent S."/>
            <person name="Ji B."/>
            <person name="Dainat J."/>
            <person name="Nielsen K.F."/>
            <person name="Frisvad J.C."/>
            <person name="Workman M."/>
            <person name="Nielsen J."/>
        </authorList>
    </citation>
    <scope>NUCLEOTIDE SEQUENCE [LARGE SCALE GENOMIC DNA]</scope>
    <source>
        <strain evidence="2">IBT 14082</strain>
    </source>
</reference>
<proteinExistence type="predicted"/>
<keyword evidence="2" id="KW-1185">Reference proteome</keyword>
<protein>
    <submittedName>
        <fullName evidence="1">Uncharacterized protein</fullName>
    </submittedName>
</protein>
<gene>
    <name evidence="1" type="ORF">PENFLA_c078G00610</name>
</gene>